<dbReference type="InterPro" id="IPR011050">
    <property type="entry name" value="Pectin_lyase_fold/virulence"/>
</dbReference>
<feature type="chain" id="PRO_5005537028" description="Tyrosine-protein kinase ephrin type A/B receptor-like domain-containing protein" evidence="3">
    <location>
        <begin position="18"/>
        <end position="1760"/>
    </location>
</feature>
<proteinExistence type="predicted"/>
<evidence type="ECO:0000256" key="1">
    <source>
        <dbReference type="SAM" id="MobiDB-lite"/>
    </source>
</evidence>
<evidence type="ECO:0000313" key="5">
    <source>
        <dbReference type="Proteomes" id="UP000054408"/>
    </source>
</evidence>
<protein>
    <recommendedName>
        <fullName evidence="6">Tyrosine-protein kinase ephrin type A/B receptor-like domain-containing protein</fullName>
    </recommendedName>
</protein>
<feature type="signal peptide" evidence="3">
    <location>
        <begin position="1"/>
        <end position="17"/>
    </location>
</feature>
<feature type="transmembrane region" description="Helical" evidence="2">
    <location>
        <begin position="1663"/>
        <end position="1687"/>
    </location>
</feature>
<feature type="region of interest" description="Disordered" evidence="1">
    <location>
        <begin position="1729"/>
        <end position="1760"/>
    </location>
</feature>
<dbReference type="Proteomes" id="UP000054408">
    <property type="component" value="Unassembled WGS sequence"/>
</dbReference>
<feature type="transmembrane region" description="Helical" evidence="2">
    <location>
        <begin position="1436"/>
        <end position="1457"/>
    </location>
</feature>
<evidence type="ECO:0000256" key="2">
    <source>
        <dbReference type="SAM" id="Phobius"/>
    </source>
</evidence>
<keyword evidence="3" id="KW-0732">Signal</keyword>
<name>A0A0L0DBD6_THETB</name>
<keyword evidence="5" id="KW-1185">Reference proteome</keyword>
<accession>A0A0L0DBD6</accession>
<keyword evidence="2" id="KW-0812">Transmembrane</keyword>
<organism evidence="4 5">
    <name type="scientific">Thecamonas trahens ATCC 50062</name>
    <dbReference type="NCBI Taxonomy" id="461836"/>
    <lineage>
        <taxon>Eukaryota</taxon>
        <taxon>Apusozoa</taxon>
        <taxon>Apusomonadida</taxon>
        <taxon>Apusomonadidae</taxon>
        <taxon>Thecamonas</taxon>
    </lineage>
</organism>
<keyword evidence="2" id="KW-1133">Transmembrane helix</keyword>
<sequence>MLAKRLVLVATLLLATAAVLPQPGACSFATIDAVLATAGGVVGSVKFPRPRPSFANISSAPGYVSMFMPPTPLNQVPYWAPYARVLKYVHSAPRVIFTNKAGVMIQITDSYEKGYCPLPAGGSHGDTKLRAVFTAYTPGTAFGLDSEYLNCGSYQEAGYSIVGHIGDHNIATLGNSSITIAAAVPNHTGVRLHTRTSPGTWEVADPLWYITPANGIGMVEMEDGYFFALTTQTPNVECKVYATPPEGVWPPGAAVATTSCGYSSTGQLTPIVSVKSQDPSDNYYAMFAYDKGTKTLVLFIIEQVSGANVVVTARDPAQYWSPAGAITMIGSSRIVALDPGGYVLAWVHPGHPDDDGGSGVIARVFRSDGEPLTDEFVVGKGVIDTGNDEDDVAVFVEDGFLAFGVTFLSDAGVAKHYVASFSLDVSGFDWNSQTNVVLRTSPLADMPVPPSMTMDATALRAGTRVPHRFAPGLFSAFETAIMYRVHYETYLGYTHVALSRDRIVLDPVRCSELGAPAFNLECLAAALVAPAVNDLPAINHGFHIRLPAGTWTGCPPQGVTIPFALTLAGDGQGATVVDCAGAGRAFVFNGTGLAPHAELAGSVVLADMTIKNGWVAAAVPAAGSIVAGGCVAVIDFAGTGVWVHVQDATLSNCTVTSEATEQVPRSSTSNADVEYDVTLVGGGLGVVNTADVWVSRVRIELCSVTMPYLPVFASSLLRTPRMYGGGLGVMFDQMVGASYDAAVDDPRSRGVVIEDFTAVGNLVMTPSSRAIGGGGGVAVAALPVDIGLIIVASVAADGNSVSGSQLAGGGMLFADTALRPASTFIGPSLALSNNKAPSGGGLALSAVTSTSIELIELLGLELRGNIAVGVGGGLSVASPSSADARVVIREAVAAGNTAGTSGGGTGIAGLALVIVSNSTFDGNHAMRGGGLAVADQAILQLDNTQVVGNTAEYGGGLAAEGTTCLLQSGCAITGNVAGRYGGGALVSSGTLTYAAGDVAVSGNRAEIAGGGVFECLLSQACGKTLASPCNGVGSGDVSSMTYVESISPADAAAQTTLNTPSNLASDPVALVKTDGTTTGMVATISSGQAPFPSLAVHAVDSYGAMSLFAYNARLVAVADAGGAAALALAPAYIPVGSAEQMSVATATCSSDAGGRCELSQARVLALTVDDLSTSYVVGVEMEDMTCVRLATPMVVAIMPCKENEITVVSSTVTCEVACTAGEYLDGEQCLACKPGTFRSDARHQLELCSTCPGGMFSFGGAAACRVCPIGGDCSDPTRILAAPGFWYPYGNASAQLDMGAFLACEPAEACPGGAGYTQCAPGYANNFACSKCNMVSVVIVIALVAVGIAVGIVVITLVVRAQRMKTQRRVRSLSVVPQIVKTAINTAQTLAVVFALRAQTSKLLATTAAQALTFSALSMDIVPIRCLSNLSVYQSFVATMLVPIAIVFVSGLCSLVASPTQPALAARQAATIAAVGFFLAYPAVARSAMSMLACRAFSLRSGLWLADDLDIQCFVGSHAVYAGVAVVAIVVYVVGAPLALLLALRAAPADRYSRWSFFAGQYRSRVWFWEWAILIRKVGMTALAVYSRRAVEQLVMTSLVLIVVLGAQLYAQPLILRKLNNAEAGGVAVCIYVVLATFAIFSRDRTDADVESAGRATPARSQFVSFLEYSALAAIAGYFLWLFSLVFTMRRAASAIVPLSYSQSEPGSESGDNVSATELVVVTSRGKTVVSGSSSSSDSKDLDTYSGAMPMSSSSTLSTL</sequence>
<feature type="transmembrane region" description="Helical" evidence="2">
    <location>
        <begin position="1334"/>
        <end position="1359"/>
    </location>
</feature>
<feature type="transmembrane region" description="Helical" evidence="2">
    <location>
        <begin position="1566"/>
        <end position="1587"/>
    </location>
</feature>
<feature type="transmembrane region" description="Helical" evidence="2">
    <location>
        <begin position="1593"/>
        <end position="1611"/>
    </location>
</feature>
<evidence type="ECO:0008006" key="6">
    <source>
        <dbReference type="Google" id="ProtNLM"/>
    </source>
</evidence>
<reference evidence="4 5" key="1">
    <citation type="submission" date="2010-05" db="EMBL/GenBank/DDBJ databases">
        <title>The Genome Sequence of Thecamonas trahens ATCC 50062.</title>
        <authorList>
            <consortium name="The Broad Institute Genome Sequencing Platform"/>
            <person name="Russ C."/>
            <person name="Cuomo C."/>
            <person name="Shea T."/>
            <person name="Young S.K."/>
            <person name="Zeng Q."/>
            <person name="Koehrsen M."/>
            <person name="Haas B."/>
            <person name="Borodovsky M."/>
            <person name="Guigo R."/>
            <person name="Alvarado L."/>
            <person name="Berlin A."/>
            <person name="Bochicchio J."/>
            <person name="Borenstein D."/>
            <person name="Chapman S."/>
            <person name="Chen Z."/>
            <person name="Freedman E."/>
            <person name="Gellesch M."/>
            <person name="Goldberg J."/>
            <person name="Griggs A."/>
            <person name="Gujja S."/>
            <person name="Heilman E."/>
            <person name="Heiman D."/>
            <person name="Hepburn T."/>
            <person name="Howarth C."/>
            <person name="Jen D."/>
            <person name="Larson L."/>
            <person name="Mehta T."/>
            <person name="Park D."/>
            <person name="Pearson M."/>
            <person name="Roberts A."/>
            <person name="Saif S."/>
            <person name="Shenoy N."/>
            <person name="Sisk P."/>
            <person name="Stolte C."/>
            <person name="Sykes S."/>
            <person name="Thomson T."/>
            <person name="Walk T."/>
            <person name="White J."/>
            <person name="Yandava C."/>
            <person name="Burger G."/>
            <person name="Gray M.W."/>
            <person name="Holland P.W.H."/>
            <person name="King N."/>
            <person name="Lang F.B.F."/>
            <person name="Roger A.J."/>
            <person name="Ruiz-Trillo I."/>
            <person name="Lander E."/>
            <person name="Nusbaum C."/>
        </authorList>
    </citation>
    <scope>NUCLEOTIDE SEQUENCE [LARGE SCALE GENOMIC DNA]</scope>
    <source>
        <strain evidence="4 5">ATCC 50062</strain>
    </source>
</reference>
<feature type="transmembrane region" description="Helical" evidence="2">
    <location>
        <begin position="1518"/>
        <end position="1545"/>
    </location>
</feature>
<dbReference type="RefSeq" id="XP_013757849.1">
    <property type="nucleotide sequence ID" value="XM_013902395.1"/>
</dbReference>
<gene>
    <name evidence="4" type="ORF">AMSG_05431</name>
</gene>
<feature type="transmembrane region" description="Helical" evidence="2">
    <location>
        <begin position="1469"/>
        <end position="1498"/>
    </location>
</feature>
<dbReference type="PANTHER" id="PTHR11319:SF35">
    <property type="entry name" value="OUTER MEMBRANE PROTEIN PMPC-RELATED"/>
    <property type="match status" value="1"/>
</dbReference>
<evidence type="ECO:0000256" key="3">
    <source>
        <dbReference type="SAM" id="SignalP"/>
    </source>
</evidence>
<dbReference type="Gene3D" id="2.10.50.10">
    <property type="entry name" value="Tumor Necrosis Factor Receptor, subunit A, domain 2"/>
    <property type="match status" value="1"/>
</dbReference>
<feature type="transmembrane region" description="Helical" evidence="2">
    <location>
        <begin position="1623"/>
        <end position="1643"/>
    </location>
</feature>
<dbReference type="GeneID" id="25564851"/>
<dbReference type="EMBL" id="GL349455">
    <property type="protein sequence ID" value="KNC49426.1"/>
    <property type="molecule type" value="Genomic_DNA"/>
</dbReference>
<dbReference type="SUPFAM" id="SSF51126">
    <property type="entry name" value="Pectin lyase-like"/>
    <property type="match status" value="1"/>
</dbReference>
<dbReference type="PANTHER" id="PTHR11319">
    <property type="entry name" value="G PROTEIN-COUPLED RECEPTOR-RELATED"/>
    <property type="match status" value="1"/>
</dbReference>
<dbReference type="SMART" id="SM01411">
    <property type="entry name" value="Ephrin_rec_like"/>
    <property type="match status" value="1"/>
</dbReference>
<evidence type="ECO:0000313" key="4">
    <source>
        <dbReference type="EMBL" id="KNC49426.1"/>
    </source>
</evidence>
<keyword evidence="2" id="KW-0472">Membrane</keyword>